<feature type="transmembrane region" description="Helical" evidence="1">
    <location>
        <begin position="12"/>
        <end position="42"/>
    </location>
</feature>
<organism evidence="2">
    <name type="scientific">Rhizophora mucronata</name>
    <name type="common">Asiatic mangrove</name>
    <dbReference type="NCBI Taxonomy" id="61149"/>
    <lineage>
        <taxon>Eukaryota</taxon>
        <taxon>Viridiplantae</taxon>
        <taxon>Streptophyta</taxon>
        <taxon>Embryophyta</taxon>
        <taxon>Tracheophyta</taxon>
        <taxon>Spermatophyta</taxon>
        <taxon>Magnoliopsida</taxon>
        <taxon>eudicotyledons</taxon>
        <taxon>Gunneridae</taxon>
        <taxon>Pentapetalae</taxon>
        <taxon>rosids</taxon>
        <taxon>fabids</taxon>
        <taxon>Malpighiales</taxon>
        <taxon>Rhizophoraceae</taxon>
        <taxon>Rhizophora</taxon>
    </lineage>
</organism>
<keyword evidence="1" id="KW-0812">Transmembrane</keyword>
<protein>
    <submittedName>
        <fullName evidence="2">Uncharacterized protein</fullName>
    </submittedName>
</protein>
<sequence>MSVFKLLFCRTYIIAIVFLIIIIVVKASRAIKVLIFSCLILLPLK</sequence>
<evidence type="ECO:0000256" key="1">
    <source>
        <dbReference type="SAM" id="Phobius"/>
    </source>
</evidence>
<accession>A0A2P2IYC9</accession>
<dbReference type="AlphaFoldDB" id="A0A2P2IYC9"/>
<dbReference type="EMBL" id="GGEC01005733">
    <property type="protein sequence ID" value="MBW86216.1"/>
    <property type="molecule type" value="Transcribed_RNA"/>
</dbReference>
<name>A0A2P2IYC9_RHIMU</name>
<keyword evidence="1" id="KW-0472">Membrane</keyword>
<evidence type="ECO:0000313" key="2">
    <source>
        <dbReference type="EMBL" id="MBW86216.1"/>
    </source>
</evidence>
<proteinExistence type="predicted"/>
<keyword evidence="1" id="KW-1133">Transmembrane helix</keyword>
<reference evidence="2" key="1">
    <citation type="submission" date="2018-02" db="EMBL/GenBank/DDBJ databases">
        <title>Rhizophora mucronata_Transcriptome.</title>
        <authorList>
            <person name="Meera S.P."/>
            <person name="Sreeshan A."/>
            <person name="Augustine A."/>
        </authorList>
    </citation>
    <scope>NUCLEOTIDE SEQUENCE</scope>
    <source>
        <tissue evidence="2">Leaf</tissue>
    </source>
</reference>